<dbReference type="InterPro" id="IPR036322">
    <property type="entry name" value="WD40_repeat_dom_sf"/>
</dbReference>
<dbReference type="KEGG" id="lmat:92513484"/>
<gene>
    <name evidence="5" type="ORF">LSCM1_03430</name>
</gene>
<proteinExistence type="predicted"/>
<dbReference type="PROSITE" id="PS50082">
    <property type="entry name" value="WD_REPEATS_2"/>
    <property type="match status" value="1"/>
</dbReference>
<reference evidence="6" key="2">
    <citation type="journal article" date="2021" name="Sci. Data">
        <title>Chromosome-scale genome sequencing, assembly and annotation of six genomes from subfamily Leishmaniinae.</title>
        <authorList>
            <person name="Almutairi H."/>
            <person name="Urbaniak M.D."/>
            <person name="Bates M.D."/>
            <person name="Jariyapan N."/>
            <person name="Kwakye-Nuako G."/>
            <person name="Thomaz Soccol V."/>
            <person name="Al-Salem W.S."/>
            <person name="Dillon R.J."/>
            <person name="Bates P.A."/>
            <person name="Gatherer D."/>
        </authorList>
    </citation>
    <scope>NUCLEOTIDE SEQUENCE [LARGE SCALE GENOMIC DNA]</scope>
</reference>
<evidence type="ECO:0000256" key="4">
    <source>
        <dbReference type="SAM" id="MobiDB-lite"/>
    </source>
</evidence>
<feature type="compositionally biased region" description="Polar residues" evidence="4">
    <location>
        <begin position="80"/>
        <end position="93"/>
    </location>
</feature>
<keyword evidence="2" id="KW-0677">Repeat</keyword>
<reference evidence="6" key="1">
    <citation type="journal article" date="2021" name="Microbiol. Resour. Announc.">
        <title>LGAAP: Leishmaniinae Genome Assembly and Annotation Pipeline.</title>
        <authorList>
            <person name="Almutairi H."/>
            <person name="Urbaniak M.D."/>
            <person name="Bates M.D."/>
            <person name="Jariyapan N."/>
            <person name="Kwakye-Nuako G."/>
            <person name="Thomaz-Soccol V."/>
            <person name="Al-Salem W.S."/>
            <person name="Dillon R.J."/>
            <person name="Bates P.A."/>
            <person name="Gatherer D."/>
        </authorList>
    </citation>
    <scope>NUCLEOTIDE SEQUENCE [LARGE SCALE GENOMIC DNA]</scope>
</reference>
<dbReference type="OrthoDB" id="273067at2759"/>
<evidence type="ECO:0000256" key="3">
    <source>
        <dbReference type="PROSITE-ProRule" id="PRU00221"/>
    </source>
</evidence>
<evidence type="ECO:0000256" key="2">
    <source>
        <dbReference type="ARBA" id="ARBA00022737"/>
    </source>
</evidence>
<keyword evidence="6" id="KW-1185">Reference proteome</keyword>
<dbReference type="InterPro" id="IPR001680">
    <property type="entry name" value="WD40_rpt"/>
</dbReference>
<comment type="caution">
    <text evidence="5">The sequence shown here is derived from an EMBL/GenBank/DDBJ whole genome shotgun (WGS) entry which is preliminary data.</text>
</comment>
<dbReference type="GeneID" id="92513484"/>
<sequence>MEGTMFSVNVLRSPFGVRGTHLMPSPDTAVAVANMSAANGAHVSDMYAQILPLCKPPSSSTRQCYAVSGTRGIQQLIASTRRASPSSQCSPTEAQRVDRKASATPSATPRLQVISKHDKGRMLVWNELTGAVVAACLLHPSFTVHHCAMTASHLYTTVEGSAATSGADEEACVYVWDRSTLRSVTVLRGHVSRLTALTVRSTDTSTLIATASLDGTVRLWRHLHKSNLSNEAVADQNKVQLLWVLATAELGNVHSLAFLAADTVVAAATRCAMAFLRFTDPPAKRSGRGSVVCLGTTDTIAFQRVRSAADPDGGTTFLHVCPFNRNSGNTAAAPQSSTLYLLTGSTSGYVQEWAVDVDNMASAEASRKPTASAAVPAYVGIKCRWYHKAHAATVDCVITDEDVVVSTSLFDRVRLYHRKSGATCSITCTAAIPILVPQLKELVWGTIDGSVSVASYARFARGEVNELQLLWTAKPHATAIRGVCLSLTPDLRWDTLCTGAADGSICVWSAVSQTGREAVCRAPDKQGGALLISCLLHVLPLSPPSMEKSASGVKRVAVLVAGLKAASTNHQGAILAVELTATAEVGQITEMPLKSNKGISCAHLCCGEKGALTLWVGTTCGQLLYAAKKCGQRGWTALTPVYWDSKPNGSVAAILNDAASATVMVAVAEAANMGRAPQRLFVSALQLDCKAAATMLSLWEGTAVLPSTSTAANGVERTFTMTWVSKAGLDEQVPSSRISGLLVCGSDSTMVRCARASVSDATPVAAAWQTPEVLLLGSSAEQPYIVQRNLDEPRSALATAVSAQSRTSDIVCLDVLESRKRVLVPSKVRTAKLRTLLYDVGTEKVRLAAVRHTSAHEASEVSFFDDEGRECARVTYSGAVIGSGDTSEVLATKEALNYTPQAQGKSLQQPSEAGETAMRAARCTAIAAHAGERVVFVGYEDGLLQMVDTTSMYVFCRRWATDATGATQPIMDVRYAGSGVVVVRLGSHHLCSFIVPPRSLLDQPSSS</sequence>
<dbReference type="Proteomes" id="UP000673552">
    <property type="component" value="Unassembled WGS sequence"/>
</dbReference>
<dbReference type="AlphaFoldDB" id="A0A836G536"/>
<dbReference type="SUPFAM" id="SSF50978">
    <property type="entry name" value="WD40 repeat-like"/>
    <property type="match status" value="1"/>
</dbReference>
<name>A0A836G536_9TRYP</name>
<dbReference type="EMBL" id="JAFEUZ010000027">
    <property type="protein sequence ID" value="KAG5475317.1"/>
    <property type="molecule type" value="Genomic_DNA"/>
</dbReference>
<evidence type="ECO:0000313" key="6">
    <source>
        <dbReference type="Proteomes" id="UP000673552"/>
    </source>
</evidence>
<accession>A0A836G536</accession>
<dbReference type="RefSeq" id="XP_067177582.1">
    <property type="nucleotide sequence ID" value="XM_067320972.1"/>
</dbReference>
<evidence type="ECO:0008006" key="7">
    <source>
        <dbReference type="Google" id="ProtNLM"/>
    </source>
</evidence>
<dbReference type="GO" id="GO:1990234">
    <property type="term" value="C:transferase complex"/>
    <property type="evidence" value="ECO:0007669"/>
    <property type="project" value="UniProtKB-ARBA"/>
</dbReference>
<evidence type="ECO:0000256" key="1">
    <source>
        <dbReference type="ARBA" id="ARBA00022574"/>
    </source>
</evidence>
<dbReference type="PROSITE" id="PS50294">
    <property type="entry name" value="WD_REPEATS_REGION"/>
    <property type="match status" value="1"/>
</dbReference>
<keyword evidence="1 3" id="KW-0853">WD repeat</keyword>
<dbReference type="Gene3D" id="2.130.10.10">
    <property type="entry name" value="YVTN repeat-like/Quinoprotein amine dehydrogenase"/>
    <property type="match status" value="2"/>
</dbReference>
<feature type="repeat" description="WD" evidence="3">
    <location>
        <begin position="187"/>
        <end position="220"/>
    </location>
</feature>
<feature type="region of interest" description="Disordered" evidence="4">
    <location>
        <begin position="80"/>
        <end position="108"/>
    </location>
</feature>
<dbReference type="InterPro" id="IPR015943">
    <property type="entry name" value="WD40/YVTN_repeat-like_dom_sf"/>
</dbReference>
<organism evidence="5 6">
    <name type="scientific">Leishmania martiniquensis</name>
    <dbReference type="NCBI Taxonomy" id="1580590"/>
    <lineage>
        <taxon>Eukaryota</taxon>
        <taxon>Discoba</taxon>
        <taxon>Euglenozoa</taxon>
        <taxon>Kinetoplastea</taxon>
        <taxon>Metakinetoplastina</taxon>
        <taxon>Trypanosomatida</taxon>
        <taxon>Trypanosomatidae</taxon>
        <taxon>Leishmaniinae</taxon>
        <taxon>Leishmania</taxon>
    </lineage>
</organism>
<evidence type="ECO:0000313" key="5">
    <source>
        <dbReference type="EMBL" id="KAG5475317.1"/>
    </source>
</evidence>
<protein>
    <recommendedName>
        <fullName evidence="7">Guanine nucleotide-binding protein subunit beta-like protein</fullName>
    </recommendedName>
</protein>
<dbReference type="PANTHER" id="PTHR22847:SF637">
    <property type="entry name" value="WD REPEAT DOMAIN 5B"/>
    <property type="match status" value="1"/>
</dbReference>
<dbReference type="Pfam" id="PF00400">
    <property type="entry name" value="WD40"/>
    <property type="match status" value="2"/>
</dbReference>
<dbReference type="SMART" id="SM00320">
    <property type="entry name" value="WD40"/>
    <property type="match status" value="4"/>
</dbReference>
<dbReference type="PANTHER" id="PTHR22847">
    <property type="entry name" value="WD40 REPEAT PROTEIN"/>
    <property type="match status" value="1"/>
</dbReference>